<reference evidence="2 3" key="1">
    <citation type="submission" date="2019-09" db="EMBL/GenBank/DDBJ databases">
        <title>High taxonomic diversity of Micromonospora strains isolated from Medicago sativa nodules in different geographical locations.</title>
        <authorList>
            <person name="Martinez-Hidalgo P."/>
            <person name="Flores-Felix J.D."/>
            <person name="Velazquez E."/>
            <person name="Brau L."/>
            <person name="Trujillo M.E."/>
            <person name="Martinez-Molina E."/>
        </authorList>
    </citation>
    <scope>NUCLEOTIDE SEQUENCE [LARGE SCALE GENOMIC DNA]</scope>
    <source>
        <strain evidence="2 3">ALFB5</strain>
    </source>
</reference>
<organism evidence="2 3">
    <name type="scientific">Micromonospora aurantiaca</name>
    <name type="common">nom. illeg.</name>
    <dbReference type="NCBI Taxonomy" id="47850"/>
    <lineage>
        <taxon>Bacteria</taxon>
        <taxon>Bacillati</taxon>
        <taxon>Actinomycetota</taxon>
        <taxon>Actinomycetes</taxon>
        <taxon>Micromonosporales</taxon>
        <taxon>Micromonosporaceae</taxon>
        <taxon>Micromonospora</taxon>
    </lineage>
</organism>
<dbReference type="PANTHER" id="PTHR30007:SF1">
    <property type="entry name" value="BLR1914 PROTEIN"/>
    <property type="match status" value="1"/>
</dbReference>
<keyword evidence="3" id="KW-1185">Reference proteome</keyword>
<gene>
    <name evidence="2" type="ORF">F6X54_17850</name>
</gene>
<evidence type="ECO:0000313" key="2">
    <source>
        <dbReference type="EMBL" id="KAB1110466.1"/>
    </source>
</evidence>
<evidence type="ECO:0000313" key="3">
    <source>
        <dbReference type="Proteomes" id="UP000471364"/>
    </source>
</evidence>
<dbReference type="InterPro" id="IPR002559">
    <property type="entry name" value="Transposase_11"/>
</dbReference>
<sequence length="86" mass="9769">MQIAATTSTSTVASYGRAASPVIARRGVAHGSGLGTRRWVVEQTIALLHRFRRLRIRWEIRDDIHEAFLTLACAITCWRRLQYSKS</sequence>
<dbReference type="PANTHER" id="PTHR30007">
    <property type="entry name" value="PHP DOMAIN PROTEIN"/>
    <property type="match status" value="1"/>
</dbReference>
<name>A0ABQ6UEM0_9ACTN</name>
<accession>A0ABQ6UEM0</accession>
<protein>
    <submittedName>
        <fullName evidence="2">Transposase</fullName>
    </submittedName>
</protein>
<comment type="caution">
    <text evidence="2">The sequence shown here is derived from an EMBL/GenBank/DDBJ whole genome shotgun (WGS) entry which is preliminary data.</text>
</comment>
<evidence type="ECO:0000259" key="1">
    <source>
        <dbReference type="Pfam" id="PF01609"/>
    </source>
</evidence>
<feature type="domain" description="Transposase IS4-like" evidence="1">
    <location>
        <begin position="34"/>
        <end position="76"/>
    </location>
</feature>
<proteinExistence type="predicted"/>
<dbReference type="Proteomes" id="UP000471364">
    <property type="component" value="Unassembled WGS sequence"/>
</dbReference>
<dbReference type="Pfam" id="PF01609">
    <property type="entry name" value="DDE_Tnp_1"/>
    <property type="match status" value="1"/>
</dbReference>
<dbReference type="EMBL" id="WAAR01000077">
    <property type="protein sequence ID" value="KAB1110466.1"/>
    <property type="molecule type" value="Genomic_DNA"/>
</dbReference>